<evidence type="ECO:0000256" key="7">
    <source>
        <dbReference type="ARBA" id="ARBA00023239"/>
    </source>
</evidence>
<evidence type="ECO:0000256" key="3">
    <source>
        <dbReference type="ARBA" id="ARBA00022605"/>
    </source>
</evidence>
<name>A0A0D0SPM9_STAGA</name>
<evidence type="ECO:0000256" key="2">
    <source>
        <dbReference type="ARBA" id="ARBA00011152"/>
    </source>
</evidence>
<evidence type="ECO:0000256" key="4">
    <source>
        <dbReference type="ARBA" id="ARBA00022801"/>
    </source>
</evidence>
<sequence>MIAIIDYGLGNIRNVQRAVKHLGYDAILTDKQSEIEAAELVILPGVGHFKDAMRAIEERGLDAILKAIHDKPIIGICLGMQLLFDWSAEGDVAGLKLIPGKIVPIDTPYPVPHLGWNNLVSNQQQLTHDVYFVHSYQAEMSQFVVAYAEYGAQIPAIVQHRHYIGIQFHPEKSGENGLAILNQALKGGFLNDQIMASN</sequence>
<protein>
    <recommendedName>
        <fullName evidence="10">Imidazole glycerol phosphate synthase subunit HisH</fullName>
        <ecNumber evidence="10">4.3.2.10</ecNumber>
    </recommendedName>
    <alternativeName>
        <fullName evidence="10">IGP synthase glutaminase subunit</fullName>
        <ecNumber evidence="10">3.5.1.2</ecNumber>
    </alternativeName>
    <alternativeName>
        <fullName evidence="10">IGP synthase subunit HisH</fullName>
    </alternativeName>
    <alternativeName>
        <fullName evidence="10">ImGP synthase subunit HisH</fullName>
        <shortName evidence="10">IGPS subunit HisH</shortName>
    </alternativeName>
</protein>
<dbReference type="HAMAP" id="MF_00278">
    <property type="entry name" value="HisH"/>
    <property type="match status" value="1"/>
</dbReference>
<evidence type="ECO:0000313" key="16">
    <source>
        <dbReference type="Proteomes" id="UP000321057"/>
    </source>
</evidence>
<feature type="active site" description="Nucleophile" evidence="10 11">
    <location>
        <position position="77"/>
    </location>
</feature>
<reference evidence="14 15" key="1">
    <citation type="submission" date="2018-06" db="EMBL/GenBank/DDBJ databases">
        <authorList>
            <consortium name="Pathogen Informatics"/>
            <person name="Doyle S."/>
        </authorList>
    </citation>
    <scope>NUCLEOTIDE SEQUENCE [LARGE SCALE GENOMIC DNA]</scope>
    <source>
        <strain evidence="14 15">NCTC12195</strain>
    </source>
</reference>
<keyword evidence="10" id="KW-0963">Cytoplasm</keyword>
<keyword evidence="7 10" id="KW-0456">Lyase</keyword>
<evidence type="ECO:0000256" key="9">
    <source>
        <dbReference type="ARBA" id="ARBA00049534"/>
    </source>
</evidence>
<dbReference type="Pfam" id="PF00117">
    <property type="entry name" value="GATase"/>
    <property type="match status" value="1"/>
</dbReference>
<dbReference type="PANTHER" id="PTHR42701">
    <property type="entry name" value="IMIDAZOLE GLYCEROL PHOSPHATE SYNTHASE SUBUNIT HISH"/>
    <property type="match status" value="1"/>
</dbReference>
<keyword evidence="4 10" id="KW-0378">Hydrolase</keyword>
<keyword evidence="3 10" id="KW-0028">Amino-acid biosynthesis</keyword>
<dbReference type="PIRSF" id="PIRSF000495">
    <property type="entry name" value="Amidotransf_hisH"/>
    <property type="match status" value="1"/>
</dbReference>
<dbReference type="EC" id="4.3.2.10" evidence="10"/>
<dbReference type="InterPro" id="IPR010139">
    <property type="entry name" value="Imidazole-glycPsynth_HisH"/>
</dbReference>
<dbReference type="STRING" id="1293.SH09_08415"/>
<dbReference type="OrthoDB" id="9807137at2"/>
<dbReference type="UniPathway" id="UPA00031">
    <property type="reaction ID" value="UER00010"/>
</dbReference>
<gene>
    <name evidence="10 14" type="primary">hisH</name>
    <name evidence="14" type="ORF">NCTC12195_04383</name>
    <name evidence="13" type="ORF">SGA02_17260</name>
</gene>
<comment type="subunit">
    <text evidence="2 10">Heterodimer of HisH and HisF.</text>
</comment>
<accession>A0A0D0SPM9</accession>
<comment type="function">
    <text evidence="10">IGPS catalyzes the conversion of PRFAR and glutamine to IGP, AICAR and glutamate. The HisH subunit catalyzes the hydrolysis of glutamine to glutamate and ammonia as part of the synthesis of IGP and AICAR. The resulting ammonia molecule is channeled to the active site of HisF.</text>
</comment>
<dbReference type="InterPro" id="IPR017926">
    <property type="entry name" value="GATASE"/>
</dbReference>
<keyword evidence="16" id="KW-1185">Reference proteome</keyword>
<keyword evidence="5 10" id="KW-0315">Glutamine amidotransferase</keyword>
<keyword evidence="14" id="KW-0808">Transferase</keyword>
<evidence type="ECO:0000256" key="10">
    <source>
        <dbReference type="HAMAP-Rule" id="MF_00278"/>
    </source>
</evidence>
<dbReference type="GO" id="GO:0000105">
    <property type="term" value="P:L-histidine biosynthetic process"/>
    <property type="evidence" value="ECO:0007669"/>
    <property type="project" value="UniProtKB-UniRule"/>
</dbReference>
<keyword evidence="14" id="KW-0328">Glycosyltransferase</keyword>
<dbReference type="EMBL" id="UHDK01000001">
    <property type="protein sequence ID" value="SUM34856.1"/>
    <property type="molecule type" value="Genomic_DNA"/>
</dbReference>
<dbReference type="RefSeq" id="WP_042739210.1">
    <property type="nucleotide sequence ID" value="NZ_BKAX01000004.1"/>
</dbReference>
<organism evidence="14 15">
    <name type="scientific">Staphylococcus gallinarum</name>
    <dbReference type="NCBI Taxonomy" id="1293"/>
    <lineage>
        <taxon>Bacteria</taxon>
        <taxon>Bacillati</taxon>
        <taxon>Bacillota</taxon>
        <taxon>Bacilli</taxon>
        <taxon>Bacillales</taxon>
        <taxon>Staphylococcaceae</taxon>
        <taxon>Staphylococcus</taxon>
    </lineage>
</organism>
<comment type="catalytic activity">
    <reaction evidence="9 10">
        <text>L-glutamine + H2O = L-glutamate + NH4(+)</text>
        <dbReference type="Rhea" id="RHEA:15889"/>
        <dbReference type="ChEBI" id="CHEBI:15377"/>
        <dbReference type="ChEBI" id="CHEBI:28938"/>
        <dbReference type="ChEBI" id="CHEBI:29985"/>
        <dbReference type="ChEBI" id="CHEBI:58359"/>
        <dbReference type="EC" id="3.5.1.2"/>
    </reaction>
</comment>
<evidence type="ECO:0000256" key="1">
    <source>
        <dbReference type="ARBA" id="ARBA00005091"/>
    </source>
</evidence>
<feature type="domain" description="Glutamine amidotransferase" evidence="12">
    <location>
        <begin position="4"/>
        <end position="182"/>
    </location>
</feature>
<dbReference type="SUPFAM" id="SSF52317">
    <property type="entry name" value="Class I glutamine amidotransferase-like"/>
    <property type="match status" value="1"/>
</dbReference>
<dbReference type="GO" id="GO:0005737">
    <property type="term" value="C:cytoplasm"/>
    <property type="evidence" value="ECO:0007669"/>
    <property type="project" value="UniProtKB-SubCell"/>
</dbReference>
<dbReference type="EMBL" id="BKAX01000004">
    <property type="protein sequence ID" value="GEQ05898.1"/>
    <property type="molecule type" value="Genomic_DNA"/>
</dbReference>
<evidence type="ECO:0000256" key="5">
    <source>
        <dbReference type="ARBA" id="ARBA00022962"/>
    </source>
</evidence>
<dbReference type="GO" id="GO:0004359">
    <property type="term" value="F:glutaminase activity"/>
    <property type="evidence" value="ECO:0007669"/>
    <property type="project" value="UniProtKB-EC"/>
</dbReference>
<feature type="active site" evidence="10 11">
    <location>
        <position position="171"/>
    </location>
</feature>
<comment type="catalytic activity">
    <reaction evidence="8 10">
        <text>5-[(5-phospho-1-deoxy-D-ribulos-1-ylimino)methylamino]-1-(5-phospho-beta-D-ribosyl)imidazole-4-carboxamide + L-glutamine = D-erythro-1-(imidazol-4-yl)glycerol 3-phosphate + 5-amino-1-(5-phospho-beta-D-ribosyl)imidazole-4-carboxamide + L-glutamate + H(+)</text>
        <dbReference type="Rhea" id="RHEA:24793"/>
        <dbReference type="ChEBI" id="CHEBI:15378"/>
        <dbReference type="ChEBI" id="CHEBI:29985"/>
        <dbReference type="ChEBI" id="CHEBI:58278"/>
        <dbReference type="ChEBI" id="CHEBI:58359"/>
        <dbReference type="ChEBI" id="CHEBI:58475"/>
        <dbReference type="ChEBI" id="CHEBI:58525"/>
        <dbReference type="EC" id="4.3.2.10"/>
    </reaction>
</comment>
<evidence type="ECO:0000256" key="11">
    <source>
        <dbReference type="PIRSR" id="PIRSR000495-1"/>
    </source>
</evidence>
<dbReference type="Proteomes" id="UP000255277">
    <property type="component" value="Unassembled WGS sequence"/>
</dbReference>
<dbReference type="CDD" id="cd01748">
    <property type="entry name" value="GATase1_IGP_Synthase"/>
    <property type="match status" value="1"/>
</dbReference>
<dbReference type="Gene3D" id="3.40.50.880">
    <property type="match status" value="1"/>
</dbReference>
<dbReference type="PANTHER" id="PTHR42701:SF1">
    <property type="entry name" value="IMIDAZOLE GLYCEROL PHOSPHATE SYNTHASE SUBUNIT HISH"/>
    <property type="match status" value="1"/>
</dbReference>
<dbReference type="AlphaFoldDB" id="A0A0D0SPM9"/>
<reference evidence="13 16" key="2">
    <citation type="submission" date="2019-07" db="EMBL/GenBank/DDBJ databases">
        <title>Whole genome shotgun sequence of Staphylococcus gallinarum NBRC 109767.</title>
        <authorList>
            <person name="Hosoyama A."/>
            <person name="Uohara A."/>
            <person name="Ohji S."/>
            <person name="Ichikawa N."/>
        </authorList>
    </citation>
    <scope>NUCLEOTIDE SEQUENCE [LARGE SCALE GENOMIC DNA]</scope>
    <source>
        <strain evidence="13 16">NBRC 109767</strain>
    </source>
</reference>
<evidence type="ECO:0000259" key="12">
    <source>
        <dbReference type="Pfam" id="PF00117"/>
    </source>
</evidence>
<evidence type="ECO:0000256" key="8">
    <source>
        <dbReference type="ARBA" id="ARBA00047838"/>
    </source>
</evidence>
<evidence type="ECO:0000313" key="13">
    <source>
        <dbReference type="EMBL" id="GEQ05898.1"/>
    </source>
</evidence>
<dbReference type="GeneID" id="93844255"/>
<evidence type="ECO:0000313" key="14">
    <source>
        <dbReference type="EMBL" id="SUM34856.1"/>
    </source>
</evidence>
<comment type="pathway">
    <text evidence="1 10">Amino-acid biosynthesis; L-histidine biosynthesis; L-histidine from 5-phospho-alpha-D-ribose 1-diphosphate: step 5/9.</text>
</comment>
<dbReference type="GO" id="GO:0016829">
    <property type="term" value="F:lyase activity"/>
    <property type="evidence" value="ECO:0007669"/>
    <property type="project" value="UniProtKB-KW"/>
</dbReference>
<dbReference type="EC" id="3.5.1.2" evidence="10"/>
<dbReference type="InterPro" id="IPR029062">
    <property type="entry name" value="Class_I_gatase-like"/>
</dbReference>
<dbReference type="NCBIfam" id="TIGR01855">
    <property type="entry name" value="IMP_synth_hisH"/>
    <property type="match status" value="1"/>
</dbReference>
<dbReference type="PROSITE" id="PS51273">
    <property type="entry name" value="GATASE_TYPE_1"/>
    <property type="match status" value="1"/>
</dbReference>
<evidence type="ECO:0000313" key="15">
    <source>
        <dbReference type="Proteomes" id="UP000255277"/>
    </source>
</evidence>
<evidence type="ECO:0000256" key="6">
    <source>
        <dbReference type="ARBA" id="ARBA00023102"/>
    </source>
</evidence>
<keyword evidence="6 10" id="KW-0368">Histidine biosynthesis</keyword>
<comment type="subcellular location">
    <subcellularLocation>
        <location evidence="10">Cytoplasm</location>
    </subcellularLocation>
</comment>
<dbReference type="GO" id="GO:0000107">
    <property type="term" value="F:imidazoleglycerol-phosphate synthase activity"/>
    <property type="evidence" value="ECO:0007669"/>
    <property type="project" value="UniProtKB-UniRule"/>
</dbReference>
<feature type="active site" evidence="10 11">
    <location>
        <position position="169"/>
    </location>
</feature>
<proteinExistence type="inferred from homology"/>
<dbReference type="Proteomes" id="UP000321057">
    <property type="component" value="Unassembled WGS sequence"/>
</dbReference>